<evidence type="ECO:0000256" key="1">
    <source>
        <dbReference type="SAM" id="Phobius"/>
    </source>
</evidence>
<organism evidence="2 3">
    <name type="scientific">Coccomyxa viridis</name>
    <dbReference type="NCBI Taxonomy" id="1274662"/>
    <lineage>
        <taxon>Eukaryota</taxon>
        <taxon>Viridiplantae</taxon>
        <taxon>Chlorophyta</taxon>
        <taxon>core chlorophytes</taxon>
        <taxon>Trebouxiophyceae</taxon>
        <taxon>Trebouxiophyceae incertae sedis</taxon>
        <taxon>Coccomyxaceae</taxon>
        <taxon>Coccomyxa</taxon>
    </lineage>
</organism>
<reference evidence="2 3" key="1">
    <citation type="submission" date="2024-06" db="EMBL/GenBank/DDBJ databases">
        <authorList>
            <person name="Kraege A."/>
            <person name="Thomma B."/>
        </authorList>
    </citation>
    <scope>NUCLEOTIDE SEQUENCE [LARGE SCALE GENOMIC DNA]</scope>
</reference>
<dbReference type="Proteomes" id="UP001497392">
    <property type="component" value="Unassembled WGS sequence"/>
</dbReference>
<dbReference type="PANTHER" id="PTHR43021">
    <property type="entry name" value="NA(+)/H(+) ANTIPORTER-RELATED"/>
    <property type="match status" value="1"/>
</dbReference>
<feature type="transmembrane region" description="Helical" evidence="1">
    <location>
        <begin position="103"/>
        <end position="126"/>
    </location>
</feature>
<comment type="caution">
    <text evidence="2">The sequence shown here is derived from an EMBL/GenBank/DDBJ whole genome shotgun (WGS) entry which is preliminary data.</text>
</comment>
<evidence type="ECO:0000313" key="2">
    <source>
        <dbReference type="EMBL" id="CAL5220165.1"/>
    </source>
</evidence>
<gene>
    <name evidence="2" type="primary">g2131</name>
    <name evidence="2" type="ORF">VP750_LOCUS1824</name>
</gene>
<name>A0ABP1FJL2_9CHLO</name>
<dbReference type="EMBL" id="CAXHTA020000003">
    <property type="protein sequence ID" value="CAL5220165.1"/>
    <property type="molecule type" value="Genomic_DNA"/>
</dbReference>
<feature type="transmembrane region" description="Helical" evidence="1">
    <location>
        <begin position="339"/>
        <end position="358"/>
    </location>
</feature>
<evidence type="ECO:0000313" key="3">
    <source>
        <dbReference type="Proteomes" id="UP001497392"/>
    </source>
</evidence>
<protein>
    <submittedName>
        <fullName evidence="2">G2131 protein</fullName>
    </submittedName>
</protein>
<feature type="transmembrane region" description="Helical" evidence="1">
    <location>
        <begin position="245"/>
        <end position="268"/>
    </location>
</feature>
<feature type="transmembrane region" description="Helical" evidence="1">
    <location>
        <begin position="146"/>
        <end position="170"/>
    </location>
</feature>
<accession>A0ABP1FJL2</accession>
<dbReference type="PANTHER" id="PTHR43021:SF2">
    <property type="entry name" value="CATION_H+ EXCHANGER DOMAIN-CONTAINING PROTEIN"/>
    <property type="match status" value="1"/>
</dbReference>
<feature type="transmembrane region" description="Helical" evidence="1">
    <location>
        <begin position="275"/>
        <end position="299"/>
    </location>
</feature>
<keyword evidence="1" id="KW-1133">Transmembrane helix</keyword>
<proteinExistence type="predicted"/>
<keyword evidence="1" id="KW-0812">Transmembrane</keyword>
<feature type="transmembrane region" description="Helical" evidence="1">
    <location>
        <begin position="31"/>
        <end position="57"/>
    </location>
</feature>
<keyword evidence="3" id="KW-1185">Reference proteome</keyword>
<keyword evidence="1" id="KW-0472">Membrane</keyword>
<sequence>MQVDNGCLAIIAFSAGAELQLGDVRRIKKQVTYITIGVCLATWVAISGLLLGLAAYLPMTAELPSKQRAAVASLAGTLMMARSPASMMAVLKETDGRGPFSSLTMAVVIVKDVVVFVCFAINIEMANVVIAKAESGFSLTHLAEPMYSVAVSVMLGILYGIAIGRIMATPARSFNVILRHLPQGLGNRTKGIVRTSVLAVLAVSIFWSAEYLRAEPLLACVLSGIITVNRKGEAASKGVHEEMGFILADLTPVVNMAFFSLAGASLILGRVVSTLWVAVLVWLARIGAIYGGSWLGAWFGGTPSEHRLRVWQGMITQAGVAMGLAKAVAVRFPDWGPDFVFLMMSVIMMNLFAGPPIFRSALISVGEARALQLPSVYSDVKSPQKASLSISEEDIPLRDHPISDHRNDSIGDAGQGVRMSGYLG</sequence>